<keyword evidence="1" id="KW-1133">Transmembrane helix</keyword>
<keyword evidence="3" id="KW-1185">Reference proteome</keyword>
<dbReference type="AlphaFoldDB" id="A0A9P7J052"/>
<dbReference type="GeneID" id="64596183"/>
<dbReference type="OrthoDB" id="2642041at2759"/>
<gene>
    <name evidence="2" type="ORF">HD556DRAFT_1353841</name>
</gene>
<evidence type="ECO:0000313" key="2">
    <source>
        <dbReference type="EMBL" id="KAG1798194.1"/>
    </source>
</evidence>
<feature type="transmembrane region" description="Helical" evidence="1">
    <location>
        <begin position="39"/>
        <end position="57"/>
    </location>
</feature>
<sequence length="260" mass="28811">MTVLYLGARYLGILATVMYMLGTVPTIFLSDTGFGMSIVWYWTVTVIVAMLQVIIITRLHAMYQRSRKILIFLIVIFLAVNILNGVVTALMTMHISEAEPTLSSTYQCMLVSESVVLNDLSLLYAISLTLFIVFEVVALCLAVWIALKHFRELRQYLAGGIIGDCFTVLIKSHAVHFTSMVVISCIMFATSLTVTDSPYTQIILGFVQILQAMQIVVLGPRLILGIREYHAKLVAHADAVTVMTSIAFQERVHILTGSGV</sequence>
<dbReference type="Proteomes" id="UP000719766">
    <property type="component" value="Unassembled WGS sequence"/>
</dbReference>
<feature type="transmembrane region" description="Helical" evidence="1">
    <location>
        <begin position="69"/>
        <end position="95"/>
    </location>
</feature>
<protein>
    <submittedName>
        <fullName evidence="2">Uncharacterized protein</fullName>
    </submittedName>
</protein>
<reference evidence="2" key="1">
    <citation type="journal article" date="2020" name="New Phytol.">
        <title>Comparative genomics reveals dynamic genome evolution in host specialist ectomycorrhizal fungi.</title>
        <authorList>
            <person name="Lofgren L.A."/>
            <person name="Nguyen N.H."/>
            <person name="Vilgalys R."/>
            <person name="Ruytinx J."/>
            <person name="Liao H.L."/>
            <person name="Branco S."/>
            <person name="Kuo A."/>
            <person name="LaButti K."/>
            <person name="Lipzen A."/>
            <person name="Andreopoulos W."/>
            <person name="Pangilinan J."/>
            <person name="Riley R."/>
            <person name="Hundley H."/>
            <person name="Na H."/>
            <person name="Barry K."/>
            <person name="Grigoriev I.V."/>
            <person name="Stajich J.E."/>
            <person name="Kennedy P.G."/>
        </authorList>
    </citation>
    <scope>NUCLEOTIDE SEQUENCE</scope>
    <source>
        <strain evidence="2">S12</strain>
    </source>
</reference>
<feature type="transmembrane region" description="Helical" evidence="1">
    <location>
        <begin position="168"/>
        <end position="190"/>
    </location>
</feature>
<accession>A0A9P7J052</accession>
<evidence type="ECO:0000256" key="1">
    <source>
        <dbReference type="SAM" id="Phobius"/>
    </source>
</evidence>
<dbReference type="EMBL" id="JABBWE010000014">
    <property type="protein sequence ID" value="KAG1798194.1"/>
    <property type="molecule type" value="Genomic_DNA"/>
</dbReference>
<keyword evidence="1" id="KW-0812">Transmembrane</keyword>
<proteinExistence type="predicted"/>
<feature type="transmembrane region" description="Helical" evidence="1">
    <location>
        <begin position="7"/>
        <end position="27"/>
    </location>
</feature>
<evidence type="ECO:0000313" key="3">
    <source>
        <dbReference type="Proteomes" id="UP000719766"/>
    </source>
</evidence>
<feature type="transmembrane region" description="Helical" evidence="1">
    <location>
        <begin position="122"/>
        <end position="147"/>
    </location>
</feature>
<keyword evidence="1" id="KW-0472">Membrane</keyword>
<organism evidence="2 3">
    <name type="scientific">Suillus plorans</name>
    <dbReference type="NCBI Taxonomy" id="116603"/>
    <lineage>
        <taxon>Eukaryota</taxon>
        <taxon>Fungi</taxon>
        <taxon>Dikarya</taxon>
        <taxon>Basidiomycota</taxon>
        <taxon>Agaricomycotina</taxon>
        <taxon>Agaricomycetes</taxon>
        <taxon>Agaricomycetidae</taxon>
        <taxon>Boletales</taxon>
        <taxon>Suillineae</taxon>
        <taxon>Suillaceae</taxon>
        <taxon>Suillus</taxon>
    </lineage>
</organism>
<dbReference type="RefSeq" id="XP_041163005.1">
    <property type="nucleotide sequence ID" value="XM_041302419.1"/>
</dbReference>
<feature type="transmembrane region" description="Helical" evidence="1">
    <location>
        <begin position="202"/>
        <end position="224"/>
    </location>
</feature>
<name>A0A9P7J052_9AGAM</name>
<comment type="caution">
    <text evidence="2">The sequence shown here is derived from an EMBL/GenBank/DDBJ whole genome shotgun (WGS) entry which is preliminary data.</text>
</comment>